<dbReference type="GO" id="GO:0070530">
    <property type="term" value="F:K63-linked polyubiquitin modification-dependent protein binding"/>
    <property type="evidence" value="ECO:0007669"/>
    <property type="project" value="EnsemblFungi"/>
</dbReference>
<dbReference type="STRING" id="653667.S9W3D8"/>
<evidence type="ECO:0000256" key="2">
    <source>
        <dbReference type="ARBA" id="ARBA00010981"/>
    </source>
</evidence>
<dbReference type="RefSeq" id="XP_013022337.1">
    <property type="nucleotide sequence ID" value="XM_013166883.1"/>
</dbReference>
<dbReference type="SUPFAM" id="SSF102712">
    <property type="entry name" value="JAB1/MPN domain"/>
    <property type="match status" value="1"/>
</dbReference>
<evidence type="ECO:0000256" key="5">
    <source>
        <dbReference type="ARBA" id="ARBA00022786"/>
    </source>
</evidence>
<dbReference type="Proteomes" id="UP000015464">
    <property type="component" value="Unassembled WGS sequence"/>
</dbReference>
<dbReference type="MEROPS" id="M67.A14"/>
<feature type="compositionally biased region" description="Polar residues" evidence="9">
    <location>
        <begin position="118"/>
        <end position="138"/>
    </location>
</feature>
<reference evidence="11 12" key="1">
    <citation type="journal article" date="2011" name="Science">
        <title>Comparative functional genomics of the fission yeasts.</title>
        <authorList>
            <person name="Rhind N."/>
            <person name="Chen Z."/>
            <person name="Yassour M."/>
            <person name="Thompson D.A."/>
            <person name="Haas B.J."/>
            <person name="Habib N."/>
            <person name="Wapinski I."/>
            <person name="Roy S."/>
            <person name="Lin M.F."/>
            <person name="Heiman D.I."/>
            <person name="Young S.K."/>
            <person name="Furuya K."/>
            <person name="Guo Y."/>
            <person name="Pidoux A."/>
            <person name="Chen H.M."/>
            <person name="Robbertse B."/>
            <person name="Goldberg J.M."/>
            <person name="Aoki K."/>
            <person name="Bayne E.H."/>
            <person name="Berlin A.M."/>
            <person name="Desjardins C.A."/>
            <person name="Dobbs E."/>
            <person name="Dukaj L."/>
            <person name="Fan L."/>
            <person name="FitzGerald M.G."/>
            <person name="French C."/>
            <person name="Gujja S."/>
            <person name="Hansen K."/>
            <person name="Keifenheim D."/>
            <person name="Levin J.Z."/>
            <person name="Mosher R.A."/>
            <person name="Mueller C.A."/>
            <person name="Pfiffner J."/>
            <person name="Priest M."/>
            <person name="Russ C."/>
            <person name="Smialowska A."/>
            <person name="Swoboda P."/>
            <person name="Sykes S.M."/>
            <person name="Vaughn M."/>
            <person name="Vengrova S."/>
            <person name="Yoder R."/>
            <person name="Zeng Q."/>
            <person name="Allshire R."/>
            <person name="Baulcombe D."/>
            <person name="Birren B.W."/>
            <person name="Brown W."/>
            <person name="Ekwall K."/>
            <person name="Kellis M."/>
            <person name="Leatherwood J."/>
            <person name="Levin H."/>
            <person name="Margalit H."/>
            <person name="Martienssen R."/>
            <person name="Nieduszynski C.A."/>
            <person name="Spatafora J.W."/>
            <person name="Friedman N."/>
            <person name="Dalgaard J.Z."/>
            <person name="Baumann P."/>
            <person name="Niki H."/>
            <person name="Regev A."/>
            <person name="Nusbaum C."/>
        </authorList>
    </citation>
    <scope>NUCLEOTIDE SEQUENCE [LARGE SCALE GENOMIC DNA]</scope>
    <source>
        <strain evidence="12">OY26 / ATCC MYA-4695 / CBS 11777 / NBRC 106824 / NRRL Y48691</strain>
    </source>
</reference>
<evidence type="ECO:0000313" key="12">
    <source>
        <dbReference type="Proteomes" id="UP000015464"/>
    </source>
</evidence>
<dbReference type="Pfam" id="PF08969">
    <property type="entry name" value="USP8_dimer"/>
    <property type="match status" value="1"/>
</dbReference>
<evidence type="ECO:0000256" key="8">
    <source>
        <dbReference type="ARBA" id="ARBA00023049"/>
    </source>
</evidence>
<evidence type="ECO:0000256" key="6">
    <source>
        <dbReference type="ARBA" id="ARBA00022801"/>
    </source>
</evidence>
<dbReference type="HOGENOM" id="CLU_023304_4_0_1"/>
<evidence type="ECO:0000259" key="10">
    <source>
        <dbReference type="PROSITE" id="PS50249"/>
    </source>
</evidence>
<dbReference type="FunFam" id="3.40.140.10:FF:000033">
    <property type="entry name" value="AMSH-like protease sst2"/>
    <property type="match status" value="1"/>
</dbReference>
<dbReference type="GO" id="GO:0016020">
    <property type="term" value="C:membrane"/>
    <property type="evidence" value="ECO:0007669"/>
    <property type="project" value="TreeGrafter"/>
</dbReference>
<dbReference type="OMA" id="EATTDTC"/>
<keyword evidence="5" id="KW-0833">Ubl conjugation pathway</keyword>
<comment type="similarity">
    <text evidence="2">Belongs to the peptidase M67C family.</text>
</comment>
<dbReference type="GO" id="GO:0043130">
    <property type="term" value="F:ubiquitin binding"/>
    <property type="evidence" value="ECO:0007669"/>
    <property type="project" value="EnsemblFungi"/>
</dbReference>
<dbReference type="GO" id="GO:0008270">
    <property type="term" value="F:zinc ion binding"/>
    <property type="evidence" value="ECO:0007669"/>
    <property type="project" value="EnsemblFungi"/>
</dbReference>
<dbReference type="Pfam" id="PF01398">
    <property type="entry name" value="JAB"/>
    <property type="match status" value="1"/>
</dbReference>
<gene>
    <name evidence="11" type="ORF">SPOG_01779</name>
</gene>
<dbReference type="InterPro" id="IPR037518">
    <property type="entry name" value="MPN"/>
</dbReference>
<dbReference type="GeneID" id="25036105"/>
<protein>
    <submittedName>
        <fullName evidence="11">AMSH protein</fullName>
    </submittedName>
</protein>
<dbReference type="EMBL" id="KE546989">
    <property type="protein sequence ID" value="EPY52455.1"/>
    <property type="molecule type" value="Genomic_DNA"/>
</dbReference>
<dbReference type="Gene3D" id="1.20.58.80">
    <property type="entry name" value="Phosphotransferase system, lactose/cellobiose-type IIA subunit"/>
    <property type="match status" value="1"/>
</dbReference>
<keyword evidence="7" id="KW-0862">Zinc</keyword>
<accession>S9W3D8</accession>
<dbReference type="PANTHER" id="PTHR12947">
    <property type="entry name" value="AMSH-LIKE PROTEASE"/>
    <property type="match status" value="1"/>
</dbReference>
<keyword evidence="8" id="KW-0482">Metalloprotease</keyword>
<dbReference type="GO" id="GO:0140492">
    <property type="term" value="F:metal-dependent deubiquitinase activity"/>
    <property type="evidence" value="ECO:0007669"/>
    <property type="project" value="EnsemblFungi"/>
</dbReference>
<dbReference type="InterPro" id="IPR000555">
    <property type="entry name" value="JAMM/MPN+_dom"/>
</dbReference>
<sequence length="426" mass="48398">MSVVQQSDTPLSYSDLAFRASNFSFNANLPLKNWLRTSKTILKQAHVYVLEKDYANGIFLLIRYSELFLKCQQHPESQGYRRQLFEYFQTVKNDALKEIELLKPLVEKQYEEYKKKQSSVVPEQVKQPSQSLRQTSPISEPQLEQWALSELQILPRNASNELLSSVSASSSKPVFDYSSLQSSIDSSYTAPVSESQSLFHSSKPSNNVPLPRALTPEISLDDRKGHIIPYPENKKPQTSFKIHSYTEGGKPLRTVYLPKSLKSKFLRVAESNTKKKLETCGILCGKLRQNAFFITRLVIPSQEATTDTCGTTDETALFDYQDKHDLLTLGWIHTHPTQTCFMSSVDLHTHCSYQLMLPEAIAIVMSPSKTPDSGIFRLLDPKGLEEVVHCRKPGLFHIHEGRVYTNINQQGHVREINSSVETVDLR</sequence>
<dbReference type="CDD" id="cd08066">
    <property type="entry name" value="MPN_AMSH_like"/>
    <property type="match status" value="1"/>
</dbReference>
<keyword evidence="6" id="KW-0378">Hydrolase</keyword>
<dbReference type="eggNOG" id="KOG2880">
    <property type="taxonomic scope" value="Eukaryota"/>
</dbReference>
<dbReference type="GO" id="GO:0005768">
    <property type="term" value="C:endosome"/>
    <property type="evidence" value="ECO:0007669"/>
    <property type="project" value="TreeGrafter"/>
</dbReference>
<dbReference type="GO" id="GO:0120113">
    <property type="term" value="P:cytoplasm to vacuole targeting by the NVT pathway"/>
    <property type="evidence" value="ECO:0007669"/>
    <property type="project" value="EnsemblFungi"/>
</dbReference>
<organism evidence="11 12">
    <name type="scientific">Schizosaccharomyces cryophilus (strain OY26 / ATCC MYA-4695 / CBS 11777 / NBRC 106824 / NRRL Y48691)</name>
    <name type="common">Fission yeast</name>
    <dbReference type="NCBI Taxonomy" id="653667"/>
    <lineage>
        <taxon>Eukaryota</taxon>
        <taxon>Fungi</taxon>
        <taxon>Dikarya</taxon>
        <taxon>Ascomycota</taxon>
        <taxon>Taphrinomycotina</taxon>
        <taxon>Schizosaccharomycetes</taxon>
        <taxon>Schizosaccharomycetales</taxon>
        <taxon>Schizosaccharomycetaceae</taxon>
        <taxon>Schizosaccharomyces</taxon>
    </lineage>
</organism>
<dbReference type="PROSITE" id="PS50249">
    <property type="entry name" value="MPN"/>
    <property type="match status" value="1"/>
</dbReference>
<comment type="cofactor">
    <cofactor evidence="1">
        <name>Zn(2+)</name>
        <dbReference type="ChEBI" id="CHEBI:29105"/>
    </cofactor>
</comment>
<dbReference type="SUPFAM" id="SSF140856">
    <property type="entry name" value="USP8 N-terminal domain-like"/>
    <property type="match status" value="1"/>
</dbReference>
<evidence type="ECO:0000256" key="4">
    <source>
        <dbReference type="ARBA" id="ARBA00022723"/>
    </source>
</evidence>
<feature type="domain" description="MPN" evidence="10">
    <location>
        <begin position="254"/>
        <end position="384"/>
    </location>
</feature>
<evidence type="ECO:0000256" key="9">
    <source>
        <dbReference type="SAM" id="MobiDB-lite"/>
    </source>
</evidence>
<dbReference type="GO" id="GO:0043328">
    <property type="term" value="P:protein transport to vacuole involved in ubiquitin-dependent protein catabolic process via the multivesicular body sorting pathway"/>
    <property type="evidence" value="ECO:0007669"/>
    <property type="project" value="EnsemblFungi"/>
</dbReference>
<dbReference type="Gene3D" id="3.40.140.10">
    <property type="entry name" value="Cytidine Deaminase, domain 2"/>
    <property type="match status" value="1"/>
</dbReference>
<evidence type="ECO:0000313" key="11">
    <source>
        <dbReference type="EMBL" id="EPY52455.1"/>
    </source>
</evidence>
<dbReference type="GO" id="GO:0061578">
    <property type="term" value="F:K63-linked deubiquitinase activity"/>
    <property type="evidence" value="ECO:0007669"/>
    <property type="project" value="EnsemblFungi"/>
</dbReference>
<evidence type="ECO:0000256" key="7">
    <source>
        <dbReference type="ARBA" id="ARBA00022833"/>
    </source>
</evidence>
<dbReference type="PANTHER" id="PTHR12947:SF13">
    <property type="entry name" value="FI19924P1"/>
    <property type="match status" value="1"/>
</dbReference>
<dbReference type="SMART" id="SM00232">
    <property type="entry name" value="JAB_MPN"/>
    <property type="match status" value="1"/>
</dbReference>
<dbReference type="InterPro" id="IPR015063">
    <property type="entry name" value="USP8_dimer"/>
</dbReference>
<feature type="region of interest" description="Disordered" evidence="9">
    <location>
        <begin position="117"/>
        <end position="138"/>
    </location>
</feature>
<keyword evidence="12" id="KW-1185">Reference proteome</keyword>
<evidence type="ECO:0000256" key="1">
    <source>
        <dbReference type="ARBA" id="ARBA00001947"/>
    </source>
</evidence>
<dbReference type="AlphaFoldDB" id="S9W3D8"/>
<proteinExistence type="inferred from homology"/>
<name>S9W3D8_SCHCR</name>
<dbReference type="InterPro" id="IPR044098">
    <property type="entry name" value="STAMBP/STALP-like_MPN"/>
</dbReference>
<dbReference type="OrthoDB" id="3640at2759"/>
<keyword evidence="3" id="KW-0645">Protease</keyword>
<keyword evidence="4" id="KW-0479">Metal-binding</keyword>
<dbReference type="GO" id="GO:0070536">
    <property type="term" value="P:protein K63-linked deubiquitination"/>
    <property type="evidence" value="ECO:0007669"/>
    <property type="project" value="InterPro"/>
</dbReference>
<evidence type="ECO:0000256" key="3">
    <source>
        <dbReference type="ARBA" id="ARBA00022670"/>
    </source>
</evidence>